<dbReference type="Gene3D" id="1.10.10.10">
    <property type="entry name" value="Winged helix-like DNA-binding domain superfamily/Winged helix DNA-binding domain"/>
    <property type="match status" value="1"/>
</dbReference>
<dbReference type="InterPro" id="IPR000847">
    <property type="entry name" value="LysR_HTH_N"/>
</dbReference>
<comment type="caution">
    <text evidence="6">The sequence shown here is derived from an EMBL/GenBank/DDBJ whole genome shotgun (WGS) entry which is preliminary data.</text>
</comment>
<name>A0ABW7DMS2_9FIRM</name>
<evidence type="ECO:0000256" key="3">
    <source>
        <dbReference type="ARBA" id="ARBA00023125"/>
    </source>
</evidence>
<evidence type="ECO:0000256" key="2">
    <source>
        <dbReference type="ARBA" id="ARBA00023015"/>
    </source>
</evidence>
<feature type="domain" description="HTH lysR-type" evidence="5">
    <location>
        <begin position="1"/>
        <end position="58"/>
    </location>
</feature>
<dbReference type="InterPro" id="IPR050950">
    <property type="entry name" value="HTH-type_LysR_regulators"/>
</dbReference>
<evidence type="ECO:0000259" key="5">
    <source>
        <dbReference type="PROSITE" id="PS50931"/>
    </source>
</evidence>
<proteinExistence type="inferred from homology"/>
<gene>
    <name evidence="6" type="ORF">ACGTZG_05680</name>
</gene>
<dbReference type="EMBL" id="JBIEKR010000004">
    <property type="protein sequence ID" value="MFG6272676.1"/>
    <property type="molecule type" value="Genomic_DNA"/>
</dbReference>
<keyword evidence="4" id="KW-0804">Transcription</keyword>
<evidence type="ECO:0000256" key="1">
    <source>
        <dbReference type="ARBA" id="ARBA00009437"/>
    </source>
</evidence>
<dbReference type="SUPFAM" id="SSF53850">
    <property type="entry name" value="Periplasmic binding protein-like II"/>
    <property type="match status" value="1"/>
</dbReference>
<dbReference type="RefSeq" id="WP_162816206.1">
    <property type="nucleotide sequence ID" value="NZ_CP011940.1"/>
</dbReference>
<organism evidence="6 7">
    <name type="scientific">Megasphaera hexanoica</name>
    <dbReference type="NCBI Taxonomy" id="1675036"/>
    <lineage>
        <taxon>Bacteria</taxon>
        <taxon>Bacillati</taxon>
        <taxon>Bacillota</taxon>
        <taxon>Negativicutes</taxon>
        <taxon>Veillonellales</taxon>
        <taxon>Veillonellaceae</taxon>
        <taxon>Megasphaera</taxon>
    </lineage>
</organism>
<protein>
    <submittedName>
        <fullName evidence="6">LysR family transcriptional regulator</fullName>
    </submittedName>
</protein>
<dbReference type="Pfam" id="PF03466">
    <property type="entry name" value="LysR_substrate"/>
    <property type="match status" value="1"/>
</dbReference>
<keyword evidence="3" id="KW-0238">DNA-binding</keyword>
<reference evidence="6 7" key="1">
    <citation type="submission" date="2024-10" db="EMBL/GenBank/DDBJ databases">
        <authorList>
            <person name="Sang B.-I."/>
            <person name="Prabhaharan D."/>
        </authorList>
    </citation>
    <scope>NUCLEOTIDE SEQUENCE [LARGE SCALE GENOMIC DNA]</scope>
    <source>
        <strain evidence="6 7">MH</strain>
    </source>
</reference>
<dbReference type="InterPro" id="IPR005119">
    <property type="entry name" value="LysR_subst-bd"/>
</dbReference>
<evidence type="ECO:0000313" key="6">
    <source>
        <dbReference type="EMBL" id="MFG6272676.1"/>
    </source>
</evidence>
<keyword evidence="2" id="KW-0805">Transcription regulation</keyword>
<dbReference type="InterPro" id="IPR036390">
    <property type="entry name" value="WH_DNA-bd_sf"/>
</dbReference>
<evidence type="ECO:0000313" key="7">
    <source>
        <dbReference type="Proteomes" id="UP001605989"/>
    </source>
</evidence>
<dbReference type="PROSITE" id="PS50931">
    <property type="entry name" value="HTH_LYSR"/>
    <property type="match status" value="1"/>
</dbReference>
<dbReference type="SUPFAM" id="SSF46785">
    <property type="entry name" value="Winged helix' DNA-binding domain"/>
    <property type="match status" value="1"/>
</dbReference>
<keyword evidence="7" id="KW-1185">Reference proteome</keyword>
<comment type="similarity">
    <text evidence="1">Belongs to the LysR transcriptional regulatory family.</text>
</comment>
<accession>A0ABW7DMS2</accession>
<evidence type="ECO:0000256" key="4">
    <source>
        <dbReference type="ARBA" id="ARBA00023163"/>
    </source>
</evidence>
<sequence>MDIKKYEVLLAVIDKGSFIKAASDLGYTQSGITYMMNSLEKECGFPLLQRSNKGVVLTLEGERLIPEIRQLVQLNKRLEQDFSEVKGTIEGKVRIGCFSTILYAIVPHIMKIFHNKFPKITFDLVEENSAGILEQWLNSGFIDMAFISRQPQYDYEWIPLKNDPFVIVCHKDSKLAQYETIPISELKNQSLFIYRGVDGVDVDIAKYFKRYHVDLFPTFTSCSDYAVLFMIKEKLGIGMVPELLTKLKEQNFPTLTTRYLDPMASREIGLAVRNYNESTLAVRNFVKTVQKYISTEL</sequence>
<dbReference type="CDD" id="cd05466">
    <property type="entry name" value="PBP2_LTTR_substrate"/>
    <property type="match status" value="1"/>
</dbReference>
<dbReference type="Pfam" id="PF00126">
    <property type="entry name" value="HTH_1"/>
    <property type="match status" value="1"/>
</dbReference>
<dbReference type="PANTHER" id="PTHR30419">
    <property type="entry name" value="HTH-TYPE TRANSCRIPTIONAL REGULATOR YBHD"/>
    <property type="match status" value="1"/>
</dbReference>
<dbReference type="InterPro" id="IPR036388">
    <property type="entry name" value="WH-like_DNA-bd_sf"/>
</dbReference>
<dbReference type="Proteomes" id="UP001605989">
    <property type="component" value="Unassembled WGS sequence"/>
</dbReference>
<dbReference type="Gene3D" id="3.40.190.10">
    <property type="entry name" value="Periplasmic binding protein-like II"/>
    <property type="match status" value="2"/>
</dbReference>
<dbReference type="PANTHER" id="PTHR30419:SF24">
    <property type="entry name" value="HTH-TYPE TRANSCRIPTIONAL REGULATOR CZCR"/>
    <property type="match status" value="1"/>
</dbReference>